<evidence type="ECO:0000256" key="2">
    <source>
        <dbReference type="ARBA" id="ARBA00022448"/>
    </source>
</evidence>
<evidence type="ECO:0000256" key="6">
    <source>
        <dbReference type="ARBA" id="ARBA00023136"/>
    </source>
</evidence>
<dbReference type="Proteomes" id="UP001465755">
    <property type="component" value="Unassembled WGS sequence"/>
</dbReference>
<evidence type="ECO:0000313" key="10">
    <source>
        <dbReference type="EMBL" id="KAK9813484.1"/>
    </source>
</evidence>
<accession>A0AAW1PZA9</accession>
<feature type="transmembrane region" description="Helical" evidence="8">
    <location>
        <begin position="341"/>
        <end position="369"/>
    </location>
</feature>
<keyword evidence="2" id="KW-0813">Transport</keyword>
<feature type="transmembrane region" description="Helical" evidence="8">
    <location>
        <begin position="239"/>
        <end position="259"/>
    </location>
</feature>
<evidence type="ECO:0000256" key="1">
    <source>
        <dbReference type="ARBA" id="ARBA00004370"/>
    </source>
</evidence>
<evidence type="ECO:0000256" key="4">
    <source>
        <dbReference type="ARBA" id="ARBA00022970"/>
    </source>
</evidence>
<reference evidence="10 11" key="1">
    <citation type="journal article" date="2024" name="Nat. Commun.">
        <title>Phylogenomics reveals the evolutionary origins of lichenization in chlorophyte algae.</title>
        <authorList>
            <person name="Puginier C."/>
            <person name="Libourel C."/>
            <person name="Otte J."/>
            <person name="Skaloud P."/>
            <person name="Haon M."/>
            <person name="Grisel S."/>
            <person name="Petersen M."/>
            <person name="Berrin J.G."/>
            <person name="Delaux P.M."/>
            <person name="Dal Grande F."/>
            <person name="Keller J."/>
        </authorList>
    </citation>
    <scope>NUCLEOTIDE SEQUENCE [LARGE SCALE GENOMIC DNA]</scope>
    <source>
        <strain evidence="10 11">SAG 2036</strain>
    </source>
</reference>
<dbReference type="GO" id="GO:0016020">
    <property type="term" value="C:membrane"/>
    <property type="evidence" value="ECO:0007669"/>
    <property type="project" value="UniProtKB-SubCell"/>
</dbReference>
<keyword evidence="6 8" id="KW-0472">Membrane</keyword>
<evidence type="ECO:0000256" key="3">
    <source>
        <dbReference type="ARBA" id="ARBA00022692"/>
    </source>
</evidence>
<feature type="transmembrane region" description="Helical" evidence="8">
    <location>
        <begin position="271"/>
        <end position="291"/>
    </location>
</feature>
<feature type="transmembrane region" description="Helical" evidence="8">
    <location>
        <begin position="499"/>
        <end position="523"/>
    </location>
</feature>
<comment type="caution">
    <text evidence="10">The sequence shown here is derived from an EMBL/GenBank/DDBJ whole genome shotgun (WGS) entry which is preliminary data.</text>
</comment>
<keyword evidence="4" id="KW-0029">Amino-acid transport</keyword>
<feature type="transmembrane region" description="Helical" evidence="8">
    <location>
        <begin position="135"/>
        <end position="162"/>
    </location>
</feature>
<feature type="region of interest" description="Disordered" evidence="7">
    <location>
        <begin position="1"/>
        <end position="28"/>
    </location>
</feature>
<keyword evidence="11" id="KW-1185">Reference proteome</keyword>
<feature type="transmembrane region" description="Helical" evidence="8">
    <location>
        <begin position="205"/>
        <end position="227"/>
    </location>
</feature>
<dbReference type="AlphaFoldDB" id="A0AAW1PZA9"/>
<comment type="subcellular location">
    <subcellularLocation>
        <location evidence="1">Membrane</location>
    </subcellularLocation>
</comment>
<keyword evidence="5 8" id="KW-1133">Transmembrane helix</keyword>
<proteinExistence type="predicted"/>
<feature type="transmembrane region" description="Helical" evidence="8">
    <location>
        <begin position="430"/>
        <end position="447"/>
    </location>
</feature>
<evidence type="ECO:0000313" key="11">
    <source>
        <dbReference type="Proteomes" id="UP001465755"/>
    </source>
</evidence>
<feature type="domain" description="Amino acid transporter transmembrane" evidence="9">
    <location>
        <begin position="106"/>
        <end position="469"/>
    </location>
</feature>
<evidence type="ECO:0000256" key="8">
    <source>
        <dbReference type="SAM" id="Phobius"/>
    </source>
</evidence>
<keyword evidence="3 8" id="KW-0812">Transmembrane</keyword>
<dbReference type="EMBL" id="JALJOQ010000004">
    <property type="protein sequence ID" value="KAK9813484.1"/>
    <property type="molecule type" value="Genomic_DNA"/>
</dbReference>
<protein>
    <recommendedName>
        <fullName evidence="9">Amino acid transporter transmembrane domain-containing protein</fullName>
    </recommendedName>
</protein>
<name>A0AAW1PZA9_9CHLO</name>
<dbReference type="GO" id="GO:0006865">
    <property type="term" value="P:amino acid transport"/>
    <property type="evidence" value="ECO:0007669"/>
    <property type="project" value="UniProtKB-KW"/>
</dbReference>
<dbReference type="Pfam" id="PF01490">
    <property type="entry name" value="Aa_trans"/>
    <property type="match status" value="1"/>
</dbReference>
<dbReference type="InterPro" id="IPR013057">
    <property type="entry name" value="AA_transpt_TM"/>
</dbReference>
<feature type="transmembrane region" description="Helical" evidence="8">
    <location>
        <begin position="311"/>
        <end position="329"/>
    </location>
</feature>
<dbReference type="PANTHER" id="PTHR48017">
    <property type="entry name" value="OS05G0424000 PROTEIN-RELATED"/>
    <property type="match status" value="1"/>
</dbReference>
<gene>
    <name evidence="10" type="ORF">WJX73_001640</name>
</gene>
<organism evidence="10 11">
    <name type="scientific">Symbiochloris irregularis</name>
    <dbReference type="NCBI Taxonomy" id="706552"/>
    <lineage>
        <taxon>Eukaryota</taxon>
        <taxon>Viridiplantae</taxon>
        <taxon>Chlorophyta</taxon>
        <taxon>core chlorophytes</taxon>
        <taxon>Trebouxiophyceae</taxon>
        <taxon>Trebouxiales</taxon>
        <taxon>Trebouxiaceae</taxon>
        <taxon>Symbiochloris</taxon>
    </lineage>
</organism>
<feature type="transmembrane region" description="Helical" evidence="8">
    <location>
        <begin position="389"/>
        <end position="409"/>
    </location>
</feature>
<sequence>MGQEDGPVTRLGRLPDATPGDGNSLPHTDGVGANLLAVNDAFYGDVVDKTVPLPPVEHNSKLGEGKDFNHTEESLVLDDARAQGDAVSDGKPGFIRSVRNFCSEGHTPWDAFLSVASSAVGQVILTYPYQLAIMGIIPGIFIGIGVGLLNFYTLWLMIILYLHRKKDMVKAGEWYNDVDSNGYQRRRTVTQYHDIIGFSLGRYPFGLLGQLLTALYILGVAIQQVVASASSQHTINPEYSKRTLTLILGGPILIFGFLPRHVLAFFRSVRVLNLLALVGTNYSCLYFFIYAVHKGGHRGIITRGPLSIQDFFLGAAVVGSAGHSISMEIMDSMRRSRQFTIASFTGWVWNIILLLPHSIAIVLAFPQAILAQANVYAVLPNSGFKSFSVYIMLFHNIAAFTLHTNPLLYMWEKLIRTHHTPWYIRIPSRTPVLAVIWVLSLAIPFYGTINSLFSALCVGLTAFFLPTLAFNWHYRTEQRRRDCPITPPWPLHLWGWKPLFAFNTFLLLFFLGTSTGCGIYYSIKQLIANIHTFHVFAACFQCTSKS</sequence>
<evidence type="ECO:0000259" key="9">
    <source>
        <dbReference type="Pfam" id="PF01490"/>
    </source>
</evidence>
<evidence type="ECO:0000256" key="7">
    <source>
        <dbReference type="SAM" id="MobiDB-lite"/>
    </source>
</evidence>
<evidence type="ECO:0000256" key="5">
    <source>
        <dbReference type="ARBA" id="ARBA00022989"/>
    </source>
</evidence>